<feature type="domain" description="DUF7605" evidence="2">
    <location>
        <begin position="690"/>
        <end position="860"/>
    </location>
</feature>
<dbReference type="AlphaFoldDB" id="A0A8H7TLV2"/>
<name>A0A8H7TLV2_9HELO</name>
<dbReference type="Gene3D" id="3.40.50.300">
    <property type="entry name" value="P-loop containing nucleotide triphosphate hydrolases"/>
    <property type="match status" value="1"/>
</dbReference>
<evidence type="ECO:0000259" key="1">
    <source>
        <dbReference type="Pfam" id="PF00350"/>
    </source>
</evidence>
<dbReference type="InterPro" id="IPR045063">
    <property type="entry name" value="Dynamin_N"/>
</dbReference>
<dbReference type="InterPro" id="IPR056024">
    <property type="entry name" value="DUF7605"/>
</dbReference>
<dbReference type="SUPFAM" id="SSF52540">
    <property type="entry name" value="P-loop containing nucleoside triphosphate hydrolases"/>
    <property type="match status" value="2"/>
</dbReference>
<evidence type="ECO:0000259" key="2">
    <source>
        <dbReference type="Pfam" id="PF24564"/>
    </source>
</evidence>
<dbReference type="PANTHER" id="PTHR36681:SF3">
    <property type="entry name" value="NUCLEAR GTPASE, GERMINAL CENTER-ASSOCIATED, TANDEM DUPLICATE 3"/>
    <property type="match status" value="1"/>
</dbReference>
<protein>
    <submittedName>
        <fullName evidence="3">Uncharacterized protein</fullName>
    </submittedName>
</protein>
<proteinExistence type="predicted"/>
<sequence length="953" mass="106910">MVWAAMLGEVSILNPNFEDSKTISSERRQVPRPWGRPVPQLDHFPRILNADAAGTLTSRSNVSDASTSQLTYRGLYNTTPEPRAIAELRGSGGPVEPDNSRSRNSIRALENAHSSAIHPSLHLRSSSAPAEATPAVAPVATTGTYDVNNEVAPNAPYFHANFQRGLRQAKVVAERISSILGTCELARDRDSQIHAMIETANELRNFTAPSLCKIGIVGDSGVGKSSLINCLLDEVNLADTAGLGAACTSVVTEYRSRSPEHTAKYTIEIDRMTDSEITDLLNELVWSYRFFHITDLDVQNVRSDEQTRLEAQSKLAWDTLKAAFGSHRELTQEYLQDTTDGAEERIKTQLTLWTRALEWPGDSHESGWLGTSETVSDCKSKTQRFLTGNLWPFIKVIRIYLSSQVLRSGAILADLPGFHDSNHARVKAAQDYMYHCDEVFVVADITRVSTNRNVELIFQKNLGSNLTNGRPSQGIALICTKSEDLDVDEISTHFFSERSNPDTGRVRLLQEQLEEIDMHPDRPGALRQRDEAQDQLNYLFMTARNNYIEGLVRRNHAALFNSRRLSVFCVSNKAYKEHRKRSRAHQLPITGSGIPALRTHCHKIPAQAQFRIAHHFLTVSLKSLVQQVQLWLAGGSQETMPNDATVQRLLETIQQDLRVNTSNSVEETREAQKNIAKECLVQPMTTNLITWTQAALQVSYEWSALHHTQYAAFCRNYGSWGSGKVAYTEWNLDLISCMLEAMTMCWEDHAGRAANSMEELKRQILSSLDGLLSQVRDFSGAPLFAQAMETKIDSIKHTFDVTEADFTSKLESIKRDASFNHKSGYIYQIMLPAYRDCCRDSGDGVAARRRHRMRQAIGSDRSPVLFTAIRTRLHNAVFEVIKDVLKDLHLELNEILRQISSNVEMLRGSEARILAANGDFLDRLAVVLRAVTGDMENIEEMAARIKREAEEIQ</sequence>
<gene>
    <name evidence="3" type="ORF">IFR04_005776</name>
</gene>
<comment type="caution">
    <text evidence="3">The sequence shown here is derived from an EMBL/GenBank/DDBJ whole genome shotgun (WGS) entry which is preliminary data.</text>
</comment>
<feature type="domain" description="Dynamin N-terminal" evidence="1">
    <location>
        <begin position="214"/>
        <end position="455"/>
    </location>
</feature>
<dbReference type="EMBL" id="JAFJYH010000071">
    <property type="protein sequence ID" value="KAG4421133.1"/>
    <property type="molecule type" value="Genomic_DNA"/>
</dbReference>
<dbReference type="InterPro" id="IPR027417">
    <property type="entry name" value="P-loop_NTPase"/>
</dbReference>
<reference evidence="3" key="1">
    <citation type="submission" date="2021-02" db="EMBL/GenBank/DDBJ databases">
        <title>Genome sequence Cadophora malorum strain M34.</title>
        <authorList>
            <person name="Stefanovic E."/>
            <person name="Vu D."/>
            <person name="Scully C."/>
            <person name="Dijksterhuis J."/>
            <person name="Roader J."/>
            <person name="Houbraken J."/>
        </authorList>
    </citation>
    <scope>NUCLEOTIDE SEQUENCE</scope>
    <source>
        <strain evidence="3">M34</strain>
    </source>
</reference>
<keyword evidence="4" id="KW-1185">Reference proteome</keyword>
<organism evidence="3 4">
    <name type="scientific">Cadophora malorum</name>
    <dbReference type="NCBI Taxonomy" id="108018"/>
    <lineage>
        <taxon>Eukaryota</taxon>
        <taxon>Fungi</taxon>
        <taxon>Dikarya</taxon>
        <taxon>Ascomycota</taxon>
        <taxon>Pezizomycotina</taxon>
        <taxon>Leotiomycetes</taxon>
        <taxon>Helotiales</taxon>
        <taxon>Ploettnerulaceae</taxon>
        <taxon>Cadophora</taxon>
    </lineage>
</organism>
<dbReference type="PANTHER" id="PTHR36681">
    <property type="entry name" value="NUCLEAR GTPASE, GERMINAL CENTER-ASSOCIATED, TANDEM DUPLICATE 3"/>
    <property type="match status" value="1"/>
</dbReference>
<dbReference type="Pfam" id="PF24564">
    <property type="entry name" value="DUF7605"/>
    <property type="match status" value="1"/>
</dbReference>
<evidence type="ECO:0000313" key="4">
    <source>
        <dbReference type="Proteomes" id="UP000664132"/>
    </source>
</evidence>
<accession>A0A8H7TLV2</accession>
<dbReference type="OrthoDB" id="3598281at2759"/>
<evidence type="ECO:0000313" key="3">
    <source>
        <dbReference type="EMBL" id="KAG4421133.1"/>
    </source>
</evidence>
<dbReference type="Pfam" id="PF00350">
    <property type="entry name" value="Dynamin_N"/>
    <property type="match status" value="1"/>
</dbReference>
<dbReference type="Proteomes" id="UP000664132">
    <property type="component" value="Unassembled WGS sequence"/>
</dbReference>